<evidence type="ECO:0000259" key="5">
    <source>
        <dbReference type="PROSITE" id="PS50977"/>
    </source>
</evidence>
<keyword evidence="3" id="KW-0804">Transcription</keyword>
<dbReference type="GO" id="GO:0003700">
    <property type="term" value="F:DNA-binding transcription factor activity"/>
    <property type="evidence" value="ECO:0007669"/>
    <property type="project" value="TreeGrafter"/>
</dbReference>
<dbReference type="PRINTS" id="PR00455">
    <property type="entry name" value="HTHTETR"/>
</dbReference>
<keyword evidence="2 4" id="KW-0238">DNA-binding</keyword>
<evidence type="ECO:0000256" key="3">
    <source>
        <dbReference type="ARBA" id="ARBA00023163"/>
    </source>
</evidence>
<dbReference type="InterPro" id="IPR009057">
    <property type="entry name" value="Homeodomain-like_sf"/>
</dbReference>
<name>A0A2W5VBR0_9CAUL</name>
<dbReference type="InterPro" id="IPR050109">
    <property type="entry name" value="HTH-type_TetR-like_transc_reg"/>
</dbReference>
<dbReference type="SUPFAM" id="SSF46689">
    <property type="entry name" value="Homeodomain-like"/>
    <property type="match status" value="1"/>
</dbReference>
<dbReference type="EMBL" id="QFQZ01000005">
    <property type="protein sequence ID" value="PZR36712.1"/>
    <property type="molecule type" value="Genomic_DNA"/>
</dbReference>
<evidence type="ECO:0000313" key="6">
    <source>
        <dbReference type="EMBL" id="PZR36712.1"/>
    </source>
</evidence>
<dbReference type="AlphaFoldDB" id="A0A2W5VBR0"/>
<feature type="DNA-binding region" description="H-T-H motif" evidence="4">
    <location>
        <begin position="25"/>
        <end position="44"/>
    </location>
</feature>
<dbReference type="PROSITE" id="PS50977">
    <property type="entry name" value="HTH_TETR_2"/>
    <property type="match status" value="1"/>
</dbReference>
<protein>
    <submittedName>
        <fullName evidence="6">TetR/AcrR family transcriptional regulator</fullName>
    </submittedName>
</protein>
<evidence type="ECO:0000256" key="1">
    <source>
        <dbReference type="ARBA" id="ARBA00023015"/>
    </source>
</evidence>
<dbReference type="InterPro" id="IPR001647">
    <property type="entry name" value="HTH_TetR"/>
</dbReference>
<keyword evidence="1" id="KW-0805">Transcription regulation</keyword>
<evidence type="ECO:0000256" key="4">
    <source>
        <dbReference type="PROSITE-ProRule" id="PRU00335"/>
    </source>
</evidence>
<dbReference type="PANTHER" id="PTHR30055:SF234">
    <property type="entry name" value="HTH-TYPE TRANSCRIPTIONAL REGULATOR BETI"/>
    <property type="match status" value="1"/>
</dbReference>
<sequence length="212" mass="22758">MQDKRRRIVQAATRLFEDRGYDGVTTHEVSEKADIAVGTLFRYAASKSELLLLVYNDKLREALAQGTTRAVGADDPVEAIMEMVSPLLELGRISSDNGAAYQRELLFGAPTTPNRQEGLGVIADLEAAIASRLAGAARAHGLAEHAEAGRLAASTIFAATHLMIARQYTGAHRGHAPETDLRGQITQVVRGYLATLRLEPAGPTSKALLEQA</sequence>
<proteinExistence type="predicted"/>
<feature type="domain" description="HTH tetR-type" evidence="5">
    <location>
        <begin position="2"/>
        <end position="62"/>
    </location>
</feature>
<dbReference type="Gene3D" id="1.10.357.10">
    <property type="entry name" value="Tetracycline Repressor, domain 2"/>
    <property type="match status" value="1"/>
</dbReference>
<comment type="caution">
    <text evidence="6">The sequence shown here is derived from an EMBL/GenBank/DDBJ whole genome shotgun (WGS) entry which is preliminary data.</text>
</comment>
<reference evidence="6 7" key="1">
    <citation type="submission" date="2017-08" db="EMBL/GenBank/DDBJ databases">
        <title>Infants hospitalized years apart are colonized by the same room-sourced microbial strains.</title>
        <authorList>
            <person name="Brooks B."/>
            <person name="Olm M.R."/>
            <person name="Firek B.A."/>
            <person name="Baker R."/>
            <person name="Thomas B.C."/>
            <person name="Morowitz M.J."/>
            <person name="Banfield J.F."/>
        </authorList>
    </citation>
    <scope>NUCLEOTIDE SEQUENCE [LARGE SCALE GENOMIC DNA]</scope>
    <source>
        <strain evidence="6">S2_003_000_R2_4</strain>
    </source>
</reference>
<evidence type="ECO:0000313" key="7">
    <source>
        <dbReference type="Proteomes" id="UP000249393"/>
    </source>
</evidence>
<dbReference type="PANTHER" id="PTHR30055">
    <property type="entry name" value="HTH-TYPE TRANSCRIPTIONAL REGULATOR RUTR"/>
    <property type="match status" value="1"/>
</dbReference>
<dbReference type="GO" id="GO:0000976">
    <property type="term" value="F:transcription cis-regulatory region binding"/>
    <property type="evidence" value="ECO:0007669"/>
    <property type="project" value="TreeGrafter"/>
</dbReference>
<organism evidence="6 7">
    <name type="scientific">Caulobacter segnis</name>
    <dbReference type="NCBI Taxonomy" id="88688"/>
    <lineage>
        <taxon>Bacteria</taxon>
        <taxon>Pseudomonadati</taxon>
        <taxon>Pseudomonadota</taxon>
        <taxon>Alphaproteobacteria</taxon>
        <taxon>Caulobacterales</taxon>
        <taxon>Caulobacteraceae</taxon>
        <taxon>Caulobacter</taxon>
    </lineage>
</organism>
<dbReference type="Pfam" id="PF00440">
    <property type="entry name" value="TetR_N"/>
    <property type="match status" value="1"/>
</dbReference>
<evidence type="ECO:0000256" key="2">
    <source>
        <dbReference type="ARBA" id="ARBA00023125"/>
    </source>
</evidence>
<dbReference type="Proteomes" id="UP000249393">
    <property type="component" value="Unassembled WGS sequence"/>
</dbReference>
<accession>A0A2W5VBR0</accession>
<gene>
    <name evidence="6" type="ORF">DI526_02915</name>
</gene>